<protein>
    <submittedName>
        <fullName evidence="1">Uncharacterized protein</fullName>
    </submittedName>
</protein>
<dbReference type="InterPro" id="IPR029035">
    <property type="entry name" value="DHS-like_NAD/FAD-binding_dom"/>
</dbReference>
<dbReference type="EMBL" id="LTDF01000155">
    <property type="protein sequence ID" value="KXT43676.1"/>
    <property type="molecule type" value="Genomic_DNA"/>
</dbReference>
<dbReference type="GO" id="GO:0003676">
    <property type="term" value="F:nucleic acid binding"/>
    <property type="evidence" value="ECO:0007669"/>
    <property type="project" value="InterPro"/>
</dbReference>
<dbReference type="Pfam" id="PF13289">
    <property type="entry name" value="SIR2_2"/>
    <property type="match status" value="1"/>
</dbReference>
<name>A0A139KX28_9BACE</name>
<dbReference type="Gene3D" id="3.40.50.1220">
    <property type="entry name" value="TPP-binding domain"/>
    <property type="match status" value="1"/>
</dbReference>
<dbReference type="Gene3D" id="3.40.50.2300">
    <property type="match status" value="1"/>
</dbReference>
<dbReference type="AlphaFoldDB" id="A0A139KX28"/>
<accession>A0A139KX28</accession>
<dbReference type="CDD" id="cd04659">
    <property type="entry name" value="Piwi_piwi-like_ProArk"/>
    <property type="match status" value="1"/>
</dbReference>
<dbReference type="PATRIC" id="fig|329854.7.peg.4313"/>
<dbReference type="InterPro" id="IPR012337">
    <property type="entry name" value="RNaseH-like_sf"/>
</dbReference>
<dbReference type="InterPro" id="IPR036397">
    <property type="entry name" value="RNaseH_sf"/>
</dbReference>
<dbReference type="Proteomes" id="UP000070319">
    <property type="component" value="Unassembled WGS sequence"/>
</dbReference>
<reference evidence="1 2" key="1">
    <citation type="submission" date="2016-02" db="EMBL/GenBank/DDBJ databases">
        <authorList>
            <person name="Wen L."/>
            <person name="He K."/>
            <person name="Yang H."/>
        </authorList>
    </citation>
    <scope>NUCLEOTIDE SEQUENCE [LARGE SCALE GENOMIC DNA]</scope>
    <source>
        <strain evidence="1 2">KLE1704</strain>
    </source>
</reference>
<evidence type="ECO:0000313" key="1">
    <source>
        <dbReference type="EMBL" id="KXT43676.1"/>
    </source>
</evidence>
<dbReference type="SUPFAM" id="SSF52467">
    <property type="entry name" value="DHS-like NAD/FAD-binding domain"/>
    <property type="match status" value="1"/>
</dbReference>
<sequence length="1040" mass="119650">MEEKQFRMDFDAFLRSFKQSKNGSFAFLLGAGASITSGVQSAEDCIWDWKKLIYVTNNPTNEAFLDIHSDCFRKKIQTWLNEQRGYPIEKSDEEYVFYAEKAFPLSGDRTRYFESLCFDKNPNIGYKLLCLLHKYRVLKSVWTTNFDGLVERAAHQANITPININLDNPERIHRTENSQELLYIALHGDYKYSELKNTATELDSQQDTFKHRLKEYFVDKNLIVIGYSGRDKSLMEALTEAFSHPGAGRLYWCGYGSFINEDVKSLLAAARNAGRDAVFVETDGFDKTMISILLSTYNDEQDKYQEIHKILEEANTEISITPFALNRLNSSGCIKTNLYPLSIPSDIFTFEIAFPQNETPWNFLKSRMKGKDIIAIPYKGKVFAFGYSEHIHQAFSDCLKEDSISRLPLSINELKGNQALKSVVIKTLICGLSSSCGKEAVISKRLIWDKTRQFENYKDVYEAIKIDIVFLDNKNYSLMSVVPTLYFKDENITSDRRKNLMLEYLDKKYNSQYDEIISIWEQILFNGHQRAFDYPLNSGYNFNFKISNNRGLVTVDYTEKGLIPQTQFVNKKIVYSGIYISEPNLDFCSKTSRKIIHDTNPMRGLLQNNPYDYEFQSSFNTNVKIGVICPSTYTNQFRDFLNGLNGNITAPKTDYLQPYIGFEQIYSASLDIPAVNSNLWISCREIQQDSVGLAQNICKFAHKIANNNPNIIVVIFIPKVWERHRSFKKDGETFDMHSYIKAYAAQYEFTTQFVEEKTIFNTYMKNQIYWWLSLALFVKSMRTPWTLSDLDADTAYAGIGYSVKKEANGKTNIVVGCSHIYNSKGQGLRYKLSKIDNPILDRKNNPYLSYEEAYKLGINVQELFVKSMDRMPQRVVVHKRTPFKEEEIKGITDALSHAGIKNIDLITITMEDSIKCIDQYLDNGCPVNASYPVMRGICFPVSQYECLLWTHGTIDSVRQDRNYFPGGRGIPSPLRIAKYHGNGSMQTIVKEILGFTKMNSNSFNFYTKFPATIDTSSTLAQVGQLLGHYDGRTYDYRYFI</sequence>
<dbReference type="SUPFAM" id="SSF53098">
    <property type="entry name" value="Ribonuclease H-like"/>
    <property type="match status" value="1"/>
</dbReference>
<comment type="caution">
    <text evidence="1">The sequence shown here is derived from an EMBL/GenBank/DDBJ whole genome shotgun (WGS) entry which is preliminary data.</text>
</comment>
<gene>
    <name evidence="1" type="ORF">HMPREF2531_04240</name>
</gene>
<organism evidence="1">
    <name type="scientific">Bacteroides intestinalis</name>
    <dbReference type="NCBI Taxonomy" id="329854"/>
    <lineage>
        <taxon>Bacteria</taxon>
        <taxon>Pseudomonadati</taxon>
        <taxon>Bacteroidota</taxon>
        <taxon>Bacteroidia</taxon>
        <taxon>Bacteroidales</taxon>
        <taxon>Bacteroidaceae</taxon>
        <taxon>Bacteroides</taxon>
    </lineage>
</organism>
<proteinExistence type="predicted"/>
<evidence type="ECO:0000313" key="2">
    <source>
        <dbReference type="Proteomes" id="UP000070319"/>
    </source>
</evidence>
<dbReference type="Gene3D" id="3.30.420.10">
    <property type="entry name" value="Ribonuclease H-like superfamily/Ribonuclease H"/>
    <property type="match status" value="1"/>
</dbReference>